<reference evidence="2 3" key="1">
    <citation type="journal article" date="2024" name="IMA Fungus">
        <title>Apiospora arundinis, a panoply of carbohydrate-active enzymes and secondary metabolites.</title>
        <authorList>
            <person name="Sorensen T."/>
            <person name="Petersen C."/>
            <person name="Muurmann A.T."/>
            <person name="Christiansen J.V."/>
            <person name="Brundto M.L."/>
            <person name="Overgaard C.K."/>
            <person name="Boysen A.T."/>
            <person name="Wollenberg R.D."/>
            <person name="Larsen T.O."/>
            <person name="Sorensen J.L."/>
            <person name="Nielsen K.L."/>
            <person name="Sondergaard T.E."/>
        </authorList>
    </citation>
    <scope>NUCLEOTIDE SEQUENCE [LARGE SCALE GENOMIC DNA]</scope>
    <source>
        <strain evidence="2 3">AAU 773</strain>
    </source>
</reference>
<evidence type="ECO:0000313" key="2">
    <source>
        <dbReference type="EMBL" id="KAK8859751.1"/>
    </source>
</evidence>
<accession>A0ABR2IAB1</accession>
<evidence type="ECO:0000256" key="1">
    <source>
        <dbReference type="SAM" id="MobiDB-lite"/>
    </source>
</evidence>
<feature type="region of interest" description="Disordered" evidence="1">
    <location>
        <begin position="53"/>
        <end position="77"/>
    </location>
</feature>
<sequence length="135" mass="15136">MGTSITERCPEGKYQHNGVQQSQFHTSFLTHLDQYLPNKKSLSVNLRTHTSHLLEDAHDRRHEEPAARPPLRRPLTHATPLVKSFENVFHPRPGCKGVWNTGPYARTAAPTPTAAAVLLLQPQRSADDENTNLTI</sequence>
<proteinExistence type="predicted"/>
<feature type="compositionally biased region" description="Basic and acidic residues" evidence="1">
    <location>
        <begin position="53"/>
        <end position="66"/>
    </location>
</feature>
<name>A0ABR2IAB1_9PEZI</name>
<gene>
    <name evidence="2" type="ORF">PGQ11_010485</name>
</gene>
<evidence type="ECO:0000313" key="3">
    <source>
        <dbReference type="Proteomes" id="UP001390339"/>
    </source>
</evidence>
<dbReference type="Proteomes" id="UP001390339">
    <property type="component" value="Unassembled WGS sequence"/>
</dbReference>
<protein>
    <submittedName>
        <fullName evidence="2">Uncharacterized protein</fullName>
    </submittedName>
</protein>
<keyword evidence="3" id="KW-1185">Reference proteome</keyword>
<organism evidence="2 3">
    <name type="scientific">Apiospora arundinis</name>
    <dbReference type="NCBI Taxonomy" id="335852"/>
    <lineage>
        <taxon>Eukaryota</taxon>
        <taxon>Fungi</taxon>
        <taxon>Dikarya</taxon>
        <taxon>Ascomycota</taxon>
        <taxon>Pezizomycotina</taxon>
        <taxon>Sordariomycetes</taxon>
        <taxon>Xylariomycetidae</taxon>
        <taxon>Amphisphaeriales</taxon>
        <taxon>Apiosporaceae</taxon>
        <taxon>Apiospora</taxon>
    </lineage>
</organism>
<comment type="caution">
    <text evidence="2">The sequence shown here is derived from an EMBL/GenBank/DDBJ whole genome shotgun (WGS) entry which is preliminary data.</text>
</comment>
<dbReference type="EMBL" id="JAPCWZ010000006">
    <property type="protein sequence ID" value="KAK8859751.1"/>
    <property type="molecule type" value="Genomic_DNA"/>
</dbReference>